<feature type="compositionally biased region" description="Polar residues" evidence="7">
    <location>
        <begin position="379"/>
        <end position="390"/>
    </location>
</feature>
<dbReference type="Gramene" id="PRQ18646">
    <property type="protein sequence ID" value="PRQ18646"/>
    <property type="gene ID" value="RchiOBHm_Chr7g0208351"/>
</dbReference>
<feature type="compositionally biased region" description="Basic residues" evidence="7">
    <location>
        <begin position="1"/>
        <end position="15"/>
    </location>
</feature>
<dbReference type="GO" id="GO:0034399">
    <property type="term" value="C:nuclear periphery"/>
    <property type="evidence" value="ECO:0007669"/>
    <property type="project" value="EnsemblPlants"/>
</dbReference>
<keyword evidence="6" id="KW-0539">Nucleus</keyword>
<reference evidence="10 11" key="1">
    <citation type="journal article" date="2018" name="Nat. Genet.">
        <title>The Rosa genome provides new insights in the design of modern roses.</title>
        <authorList>
            <person name="Bendahmane M."/>
        </authorList>
    </citation>
    <scope>NUCLEOTIDE SEQUENCE [LARGE SCALE GENOMIC DNA]</scope>
    <source>
        <strain evidence="11">cv. Old Blush</strain>
    </source>
</reference>
<evidence type="ECO:0000256" key="6">
    <source>
        <dbReference type="ARBA" id="ARBA00023242"/>
    </source>
</evidence>
<keyword evidence="4 8" id="KW-1133">Transmembrane helix</keyword>
<evidence type="ECO:0000259" key="9">
    <source>
        <dbReference type="Pfam" id="PF09402"/>
    </source>
</evidence>
<dbReference type="PANTHER" id="PTHR47808:SF2">
    <property type="entry name" value="LEM DOMAIN-CONTAINING PROTEIN 2"/>
    <property type="match status" value="1"/>
</dbReference>
<keyword evidence="11" id="KW-1185">Reference proteome</keyword>
<sequence length="390" mass="44845">MSSTPKKRPKPKPRPHSSPSSIPLLLEPPPSLFPTKDEFLRLIAVLAIATSVAFTFNFFYSALFNPYSKPFCDGPDDSLDFISDYCEPCPSHGRCHEGQLECDQGYKKHGKLCVEDGVIQDTATKLVERVEFRLCKAYAEFLCYGTGTIWVEQNDIWNDLDKNELAEHVGSDNAIYMYAKQRAMEMINKMLDRRTNSLGVKELKCPDMLAERYKPSSCRIRQWTSEHALLIFPVCAALLGLTLLLRKFHQRQYLSTRVDELYQEICEELEEKALMNRANDKCEPWVVASALRDSLLSLKERKNPVLWKKVEELIQEDSRVDRYPKLVKGESKVVWEWQVEGSLSSSRKSRKGEASKLKSSKGTERSPDQHLHSLKADQRQLNFDTTMLRQ</sequence>
<evidence type="ECO:0000313" key="10">
    <source>
        <dbReference type="EMBL" id="PRQ18646.1"/>
    </source>
</evidence>
<dbReference type="STRING" id="74649.A0A2P6P9N3"/>
<dbReference type="GO" id="GO:0005783">
    <property type="term" value="C:endoplasmic reticulum"/>
    <property type="evidence" value="ECO:0007669"/>
    <property type="project" value="TreeGrafter"/>
</dbReference>
<dbReference type="Gene3D" id="1.10.10.1180">
    <property type="entry name" value="MAN1, winged-helix domain"/>
    <property type="match status" value="1"/>
</dbReference>
<dbReference type="EMBL" id="PDCK01000045">
    <property type="protein sequence ID" value="PRQ18646.1"/>
    <property type="molecule type" value="Genomic_DNA"/>
</dbReference>
<comment type="caution">
    <text evidence="10">The sequence shown here is derived from an EMBL/GenBank/DDBJ whole genome shotgun (WGS) entry which is preliminary data.</text>
</comment>
<feature type="transmembrane region" description="Helical" evidence="8">
    <location>
        <begin position="227"/>
        <end position="245"/>
    </location>
</feature>
<comment type="subcellular location">
    <subcellularLocation>
        <location evidence="1">Nucleus inner membrane</location>
    </subcellularLocation>
</comment>
<gene>
    <name evidence="10" type="ORF">RchiOBHm_Chr7g0208351</name>
</gene>
<evidence type="ECO:0000256" key="8">
    <source>
        <dbReference type="SAM" id="Phobius"/>
    </source>
</evidence>
<feature type="domain" description="Man1/Src1-like C-terminal" evidence="9">
    <location>
        <begin position="82"/>
        <end position="337"/>
    </location>
</feature>
<evidence type="ECO:0000256" key="7">
    <source>
        <dbReference type="SAM" id="MobiDB-lite"/>
    </source>
</evidence>
<feature type="compositionally biased region" description="Basic and acidic residues" evidence="7">
    <location>
        <begin position="351"/>
        <end position="378"/>
    </location>
</feature>
<dbReference type="InterPro" id="IPR041885">
    <property type="entry name" value="MAN1_winged_helix_dom"/>
</dbReference>
<proteinExistence type="predicted"/>
<feature type="region of interest" description="Disordered" evidence="7">
    <location>
        <begin position="344"/>
        <end position="390"/>
    </location>
</feature>
<evidence type="ECO:0000256" key="5">
    <source>
        <dbReference type="ARBA" id="ARBA00023136"/>
    </source>
</evidence>
<dbReference type="AlphaFoldDB" id="A0A2P6P9N3"/>
<dbReference type="Pfam" id="PF09402">
    <property type="entry name" value="MSC"/>
    <property type="match status" value="1"/>
</dbReference>
<organism evidence="10 11">
    <name type="scientific">Rosa chinensis</name>
    <name type="common">China rose</name>
    <dbReference type="NCBI Taxonomy" id="74649"/>
    <lineage>
        <taxon>Eukaryota</taxon>
        <taxon>Viridiplantae</taxon>
        <taxon>Streptophyta</taxon>
        <taxon>Embryophyta</taxon>
        <taxon>Tracheophyta</taxon>
        <taxon>Spermatophyta</taxon>
        <taxon>Magnoliopsida</taxon>
        <taxon>eudicotyledons</taxon>
        <taxon>Gunneridae</taxon>
        <taxon>Pentapetalae</taxon>
        <taxon>rosids</taxon>
        <taxon>fabids</taxon>
        <taxon>Rosales</taxon>
        <taxon>Rosaceae</taxon>
        <taxon>Rosoideae</taxon>
        <taxon>Rosoideae incertae sedis</taxon>
        <taxon>Rosa</taxon>
    </lineage>
</organism>
<dbReference type="OMA" id="WVPENDV"/>
<dbReference type="InterPro" id="IPR018996">
    <property type="entry name" value="Man1/Src1-like_C"/>
</dbReference>
<name>A0A2P6P9N3_ROSCH</name>
<keyword evidence="5 8" id="KW-0472">Membrane</keyword>
<accession>A0A2P6P9N3</accession>
<evidence type="ECO:0000256" key="1">
    <source>
        <dbReference type="ARBA" id="ARBA00004540"/>
    </source>
</evidence>
<dbReference type="InterPro" id="IPR044780">
    <property type="entry name" value="Heh2/Src1"/>
</dbReference>
<dbReference type="OrthoDB" id="341403at2759"/>
<feature type="transmembrane region" description="Helical" evidence="8">
    <location>
        <begin position="39"/>
        <end position="60"/>
    </location>
</feature>
<dbReference type="Proteomes" id="UP000238479">
    <property type="component" value="Chromosome 7"/>
</dbReference>
<dbReference type="GO" id="GO:0005637">
    <property type="term" value="C:nuclear inner membrane"/>
    <property type="evidence" value="ECO:0007669"/>
    <property type="project" value="UniProtKB-SubCell"/>
</dbReference>
<keyword evidence="2" id="KW-0597">Phosphoprotein</keyword>
<feature type="region of interest" description="Disordered" evidence="7">
    <location>
        <begin position="1"/>
        <end position="23"/>
    </location>
</feature>
<protein>
    <submittedName>
        <fullName evidence="10">Putative inner nuclear membrane protein MAN1</fullName>
    </submittedName>
</protein>
<dbReference type="GO" id="GO:0071763">
    <property type="term" value="P:nuclear membrane organization"/>
    <property type="evidence" value="ECO:0007669"/>
    <property type="project" value="TreeGrafter"/>
</dbReference>
<dbReference type="PANTHER" id="PTHR47808">
    <property type="entry name" value="INNER NUCLEAR MEMBRANE PROTEIN HEH2-RELATED"/>
    <property type="match status" value="1"/>
</dbReference>
<dbReference type="GO" id="GO:0003682">
    <property type="term" value="F:chromatin binding"/>
    <property type="evidence" value="ECO:0007669"/>
    <property type="project" value="InterPro"/>
</dbReference>
<evidence type="ECO:0000256" key="3">
    <source>
        <dbReference type="ARBA" id="ARBA00022692"/>
    </source>
</evidence>
<keyword evidence="3 8" id="KW-0812">Transmembrane</keyword>
<evidence type="ECO:0000256" key="2">
    <source>
        <dbReference type="ARBA" id="ARBA00022553"/>
    </source>
</evidence>
<evidence type="ECO:0000313" key="11">
    <source>
        <dbReference type="Proteomes" id="UP000238479"/>
    </source>
</evidence>
<evidence type="ECO:0000256" key="4">
    <source>
        <dbReference type="ARBA" id="ARBA00022989"/>
    </source>
</evidence>